<evidence type="ECO:0000313" key="2">
    <source>
        <dbReference type="EMBL" id="MBK3495329.1"/>
    </source>
</evidence>
<proteinExistence type="predicted"/>
<dbReference type="RefSeq" id="WP_200749073.1">
    <property type="nucleotide sequence ID" value="NZ_JAEOAH010000013.1"/>
</dbReference>
<evidence type="ECO:0000313" key="3">
    <source>
        <dbReference type="Proteomes" id="UP000618943"/>
    </source>
</evidence>
<organism evidence="2 3">
    <name type="scientific">Viridibacillus soli</name>
    <dbReference type="NCBI Taxonomy" id="2798301"/>
    <lineage>
        <taxon>Bacteria</taxon>
        <taxon>Bacillati</taxon>
        <taxon>Bacillota</taxon>
        <taxon>Bacilli</taxon>
        <taxon>Bacillales</taxon>
        <taxon>Caryophanaceae</taxon>
        <taxon>Viridibacillus</taxon>
    </lineage>
</organism>
<feature type="domain" description="DUF4145" evidence="1">
    <location>
        <begin position="122"/>
        <end position="223"/>
    </location>
</feature>
<dbReference type="EMBL" id="JAEOAH010000013">
    <property type="protein sequence ID" value="MBK3495329.1"/>
    <property type="molecule type" value="Genomic_DNA"/>
</dbReference>
<name>A0ABS1H7Q5_9BACL</name>
<protein>
    <submittedName>
        <fullName evidence="2">DUF4145 domain-containing protein</fullName>
    </submittedName>
</protein>
<keyword evidence="3" id="KW-1185">Reference proteome</keyword>
<evidence type="ECO:0000259" key="1">
    <source>
        <dbReference type="Pfam" id="PF13643"/>
    </source>
</evidence>
<sequence>MAIQEKIDEKIYCKACEQKTNHGYLIKHSVDGDDEEFQFEEHFYIIQCLGCDTIAFLREYGDETMLDYDEDGDWVYYTEKSVYPEEPAKLSEYKEIRREIKEFEKVPSLINDLYNQVVSSYNSRHYLLCAVGLRMIVEGVCKELDVKEGFTLNEHGEKVRDKQGNETTRANLEGKINGLQTAGVITNKQSEILHQIRLFGNITAHELKVPRRTAVKSGLEIIENVLHNIFDLEKYSLV</sequence>
<accession>A0ABS1H7Q5</accession>
<dbReference type="Pfam" id="PF13643">
    <property type="entry name" value="DUF4145"/>
    <property type="match status" value="1"/>
</dbReference>
<dbReference type="Proteomes" id="UP000618943">
    <property type="component" value="Unassembled WGS sequence"/>
</dbReference>
<reference evidence="2 3" key="1">
    <citation type="submission" date="2020-12" db="EMBL/GenBank/DDBJ databases">
        <title>YIM B01967 draft genome.</title>
        <authorList>
            <person name="Yan X."/>
        </authorList>
    </citation>
    <scope>NUCLEOTIDE SEQUENCE [LARGE SCALE GENOMIC DNA]</scope>
    <source>
        <strain evidence="2 3">YIM B01967</strain>
    </source>
</reference>
<gene>
    <name evidence="2" type="ORF">JFL43_10805</name>
</gene>
<dbReference type="InterPro" id="IPR025285">
    <property type="entry name" value="DUF4145"/>
</dbReference>
<comment type="caution">
    <text evidence="2">The sequence shown here is derived from an EMBL/GenBank/DDBJ whole genome shotgun (WGS) entry which is preliminary data.</text>
</comment>